<dbReference type="SUPFAM" id="SSF53822">
    <property type="entry name" value="Periplasmic binding protein-like I"/>
    <property type="match status" value="1"/>
</dbReference>
<dbReference type="PRINTS" id="PR00036">
    <property type="entry name" value="HTHLACI"/>
</dbReference>
<gene>
    <name evidence="5" type="ORF">GTI89_00695</name>
</gene>
<reference evidence="5 6" key="1">
    <citation type="submission" date="2019-04" db="EMBL/GenBank/DDBJ databases">
        <title>Step-wise assembly of the neonatal virome modulated by breast feeding.</title>
        <authorList>
            <person name="Liang G."/>
            <person name="Bushman F."/>
        </authorList>
    </citation>
    <scope>NUCLEOTIDE SEQUENCE [LARGE SCALE GENOMIC DNA]</scope>
    <source>
        <strain evidence="5 6">E3404</strain>
    </source>
</reference>
<comment type="caution">
    <text evidence="5">The sequence shown here is derived from an EMBL/GenBank/DDBJ whole genome shotgun (WGS) entry which is preliminary data.</text>
</comment>
<dbReference type="SUPFAM" id="SSF47413">
    <property type="entry name" value="lambda repressor-like DNA-binding domains"/>
    <property type="match status" value="1"/>
</dbReference>
<evidence type="ECO:0000256" key="2">
    <source>
        <dbReference type="ARBA" id="ARBA00023125"/>
    </source>
</evidence>
<evidence type="ECO:0000313" key="6">
    <source>
        <dbReference type="Proteomes" id="UP000439965"/>
    </source>
</evidence>
<dbReference type="Pfam" id="PF00356">
    <property type="entry name" value="LacI"/>
    <property type="match status" value="1"/>
</dbReference>
<dbReference type="PROSITE" id="PS50932">
    <property type="entry name" value="HTH_LACI_2"/>
    <property type="match status" value="1"/>
</dbReference>
<dbReference type="Gene3D" id="1.10.260.40">
    <property type="entry name" value="lambda repressor-like DNA-binding domains"/>
    <property type="match status" value="1"/>
</dbReference>
<evidence type="ECO:0000256" key="3">
    <source>
        <dbReference type="ARBA" id="ARBA00023163"/>
    </source>
</evidence>
<keyword evidence="3" id="KW-0804">Transcription</keyword>
<dbReference type="InterPro" id="IPR010982">
    <property type="entry name" value="Lambda_DNA-bd_dom_sf"/>
</dbReference>
<protein>
    <submittedName>
        <fullName evidence="5">Substrate-binding domain-containing protein</fullName>
    </submittedName>
</protein>
<dbReference type="CDD" id="cd06267">
    <property type="entry name" value="PBP1_LacI_sugar_binding-like"/>
    <property type="match status" value="1"/>
</dbReference>
<evidence type="ECO:0000256" key="1">
    <source>
        <dbReference type="ARBA" id="ARBA00023015"/>
    </source>
</evidence>
<evidence type="ECO:0000313" key="5">
    <source>
        <dbReference type="EMBL" id="MXS24607.1"/>
    </source>
</evidence>
<dbReference type="EMBL" id="WVTI01000001">
    <property type="protein sequence ID" value="MXS24607.1"/>
    <property type="molecule type" value="Genomic_DNA"/>
</dbReference>
<dbReference type="SMART" id="SM00354">
    <property type="entry name" value="HTH_LACI"/>
    <property type="match status" value="1"/>
</dbReference>
<dbReference type="Proteomes" id="UP000439965">
    <property type="component" value="Unassembled WGS sequence"/>
</dbReference>
<dbReference type="PROSITE" id="PS00356">
    <property type="entry name" value="HTH_LACI_1"/>
    <property type="match status" value="1"/>
</dbReference>
<name>A0A5C8HL72_ENTGA</name>
<organism evidence="5 6">
    <name type="scientific">Enterococcus gallinarum</name>
    <dbReference type="NCBI Taxonomy" id="1353"/>
    <lineage>
        <taxon>Bacteria</taxon>
        <taxon>Bacillati</taxon>
        <taxon>Bacillota</taxon>
        <taxon>Bacilli</taxon>
        <taxon>Lactobacillales</taxon>
        <taxon>Enterococcaceae</taxon>
        <taxon>Enterococcus</taxon>
    </lineage>
</organism>
<dbReference type="CDD" id="cd01392">
    <property type="entry name" value="HTH_LacI"/>
    <property type="match status" value="1"/>
</dbReference>
<dbReference type="PANTHER" id="PTHR30146:SF109">
    <property type="entry name" value="HTH-TYPE TRANSCRIPTIONAL REGULATOR GALS"/>
    <property type="match status" value="1"/>
</dbReference>
<dbReference type="GO" id="GO:0003700">
    <property type="term" value="F:DNA-binding transcription factor activity"/>
    <property type="evidence" value="ECO:0007669"/>
    <property type="project" value="TreeGrafter"/>
</dbReference>
<keyword evidence="1" id="KW-0805">Transcription regulation</keyword>
<keyword evidence="2" id="KW-0238">DNA-binding</keyword>
<sequence length="335" mass="37308">MNTRTTIRDVAKEANVSIATVSKALNGVDVVKASTKAKVIAAAKNLHYVPNLMGKELKKSRTKRIGFYTTSITGPYFSVLIESIAREVEKHGYALNVFISMEKEVVLTSILGGAVDGFIGFEDMLDEEDLEIIRNESVNAVFIDRNIQDHTFGSIVFNSNESAEYATSYLIAKGHRNIAFVKGFDGVYDSDERFKGYQQALRKAHIPLKPHYLIEGRFEENFAYQSTEKFLHKQKDLPTAFLAGNDLSAIGVTKAIEHAGYHVPNDFSVVGFDGIELLKYFRPSLTTIVNPIKEQGELATQHLVKLINGDVSGKSFVLNGRLVEGESVYQFNRNE</sequence>
<feature type="domain" description="HTH lacI-type" evidence="4">
    <location>
        <begin position="5"/>
        <end position="59"/>
    </location>
</feature>
<dbReference type="Pfam" id="PF13377">
    <property type="entry name" value="Peripla_BP_3"/>
    <property type="match status" value="1"/>
</dbReference>
<evidence type="ECO:0000259" key="4">
    <source>
        <dbReference type="PROSITE" id="PS50932"/>
    </source>
</evidence>
<dbReference type="InterPro" id="IPR000843">
    <property type="entry name" value="HTH_LacI"/>
</dbReference>
<dbReference type="Gene3D" id="3.40.50.2300">
    <property type="match status" value="2"/>
</dbReference>
<dbReference type="InterPro" id="IPR028082">
    <property type="entry name" value="Peripla_BP_I"/>
</dbReference>
<dbReference type="GO" id="GO:0000976">
    <property type="term" value="F:transcription cis-regulatory region binding"/>
    <property type="evidence" value="ECO:0007669"/>
    <property type="project" value="TreeGrafter"/>
</dbReference>
<dbReference type="AlphaFoldDB" id="A0A5C8HL72"/>
<proteinExistence type="predicted"/>
<dbReference type="InterPro" id="IPR046335">
    <property type="entry name" value="LacI/GalR-like_sensor"/>
</dbReference>
<dbReference type="PANTHER" id="PTHR30146">
    <property type="entry name" value="LACI-RELATED TRANSCRIPTIONAL REPRESSOR"/>
    <property type="match status" value="1"/>
</dbReference>
<dbReference type="RefSeq" id="WP_041119258.1">
    <property type="nucleotide sequence ID" value="NZ_CABGIR010000002.1"/>
</dbReference>
<accession>A0A5C8HL72</accession>